<evidence type="ECO:0000256" key="9">
    <source>
        <dbReference type="RuleBase" id="RU368012"/>
    </source>
</evidence>
<comment type="catalytic activity">
    <reaction evidence="8 9">
        <text>a 5'-end (N(7)-methyl 5'-triphosphoguanosine)-ribonucleoside in mRNA + S-adenosyl-L-methionine = a 5'-end (N(7)-methyl 5'-triphosphoguanosine)-(2'-O-methyl-ribonucleoside) in mRNA + S-adenosyl-L-homocysteine + H(+)</text>
        <dbReference type="Rhea" id="RHEA:67020"/>
        <dbReference type="Rhea" id="RHEA-COMP:17167"/>
        <dbReference type="Rhea" id="RHEA-COMP:17168"/>
        <dbReference type="ChEBI" id="CHEBI:15378"/>
        <dbReference type="ChEBI" id="CHEBI:57856"/>
        <dbReference type="ChEBI" id="CHEBI:59789"/>
        <dbReference type="ChEBI" id="CHEBI:156461"/>
        <dbReference type="ChEBI" id="CHEBI:167609"/>
        <dbReference type="EC" id="2.1.1.57"/>
    </reaction>
</comment>
<feature type="domain" description="RrmJ-type SAM-dependent 2'-O-MTase" evidence="12">
    <location>
        <begin position="206"/>
        <end position="423"/>
    </location>
</feature>
<sequence>MKRSGENRDSFVTDSKRFRAENLSDSTDSDEDDDSARPPPLGTSAAMGPSKSSGPAPAAPLYNSFAERMMAKMGYKKEEGLGKHGQGRKEIVEASTQRGRRGLGLKLEQFDGEIDIDWTDEEPPSVHERPEWLPACEKPIPSKDTLQEWVLEGTRKNEIEDEVEFCNEDILLDLLKCKSVFDVLEGQEMRNARTRANPYETIRGAIFQNRAAMKMANMDHVFDYMFTEPKNDKGEPMVGAHDLLYFADICAGPGGFSEYVLWRKKWHAKGFGLTIRGPNDFKLEEFFAASSEMFEPHYGEGGIDGDGDIMKPANLTTFKKFVLDSTEGKGVHFVMADGGFSVEGQENLQEVLSKQLVMCEFLCALSILRIGGCFVCKTFDLFTPFSVGLVYLLYHCFQEVCIFKPITSRPANSERYVVCKGLKPGYEVVEEYLFKVNIQMNRLKNTDVDVNEVVPLDIIKKDSQFFEYMVDSNEKLAEKQTKHLAKIRGYTQDTTLFEAGQGKIRKEALQLWKVPDEARFAPQKPDSRVRFTELAKETNMDVFTYKATMLSPDNLSKLGNVYDFRCMVAGGDRMFLLAQGRTLLFQWDGRPTTKWMKLDLNMELPKDTLLVVEVVQELKGEGKAQRKITAMHIVDAYTLNGEDISSRHFSERIMMAEKFVKAVSKPSRPDMAPLRTKEVYRLEEVEKIFQKLDMRLTKGSRDPRLCYSIDGTRHFLPCGVHFIRTVNDPWVMQYSKSWSKKYFFNSRNGSSTFDTPAEAIAPFRVCYANRIFWAWEDGVKVHDSHKASDSKVSRDMLVQYVHRHLK</sequence>
<evidence type="ECO:0000259" key="12">
    <source>
        <dbReference type="PROSITE" id="PS51613"/>
    </source>
</evidence>
<dbReference type="InterPro" id="IPR050851">
    <property type="entry name" value="mRNA_Cap_2O-Ribose_MeTrfase"/>
</dbReference>
<dbReference type="GO" id="GO:0006370">
    <property type="term" value="P:7-methylguanosine mRNA capping"/>
    <property type="evidence" value="ECO:0007669"/>
    <property type="project" value="UniProtKB-UniRule"/>
</dbReference>
<evidence type="ECO:0000256" key="6">
    <source>
        <dbReference type="ARBA" id="ARBA00022691"/>
    </source>
</evidence>
<keyword evidence="6 9" id="KW-0949">S-adenosyl-L-methionine</keyword>
<dbReference type="GO" id="GO:0016556">
    <property type="term" value="P:mRNA modification"/>
    <property type="evidence" value="ECO:0007669"/>
    <property type="project" value="UniProtKB-UniRule"/>
</dbReference>
<feature type="region of interest" description="Disordered" evidence="10">
    <location>
        <begin position="1"/>
        <end position="60"/>
    </location>
</feature>
<keyword evidence="4 9" id="KW-0489">Methyltransferase</keyword>
<dbReference type="PROSITE" id="PS01159">
    <property type="entry name" value="WW_DOMAIN_1"/>
    <property type="match status" value="1"/>
</dbReference>
<feature type="compositionally biased region" description="Basic and acidic residues" evidence="10">
    <location>
        <begin position="1"/>
        <end position="22"/>
    </location>
</feature>
<dbReference type="SMART" id="SM00456">
    <property type="entry name" value="WW"/>
    <property type="match status" value="1"/>
</dbReference>
<evidence type="ECO:0000256" key="5">
    <source>
        <dbReference type="ARBA" id="ARBA00022664"/>
    </source>
</evidence>
<evidence type="ECO:0000313" key="13">
    <source>
        <dbReference type="EMBL" id="CAH1262925.1"/>
    </source>
</evidence>
<evidence type="ECO:0000256" key="1">
    <source>
        <dbReference type="ARBA" id="ARBA00002664"/>
    </source>
</evidence>
<evidence type="ECO:0000256" key="10">
    <source>
        <dbReference type="SAM" id="MobiDB-lite"/>
    </source>
</evidence>
<comment type="subcellular location">
    <subcellularLocation>
        <location evidence="9">Nucleus</location>
    </subcellularLocation>
</comment>
<dbReference type="EC" id="2.1.1.57" evidence="2 9"/>
<dbReference type="Proteomes" id="UP000838412">
    <property type="component" value="Chromosome 4"/>
</dbReference>
<dbReference type="GO" id="GO:0005737">
    <property type="term" value="C:cytoplasm"/>
    <property type="evidence" value="ECO:0007669"/>
    <property type="project" value="TreeGrafter"/>
</dbReference>
<evidence type="ECO:0000256" key="7">
    <source>
        <dbReference type="ARBA" id="ARBA00023042"/>
    </source>
</evidence>
<keyword evidence="14" id="KW-1185">Reference proteome</keyword>
<dbReference type="PANTHER" id="PTHR16121:SF0">
    <property type="entry name" value="CAP-SPECIFIC MRNA (NUCLEOSIDE-2'-O-)-METHYLTRANSFERASE 1"/>
    <property type="match status" value="1"/>
</dbReference>
<dbReference type="Pfam" id="PF01728">
    <property type="entry name" value="FtsJ"/>
    <property type="match status" value="1"/>
</dbReference>
<evidence type="ECO:0000256" key="2">
    <source>
        <dbReference type="ARBA" id="ARBA00011923"/>
    </source>
</evidence>
<dbReference type="GO" id="GO:0003676">
    <property type="term" value="F:nucleic acid binding"/>
    <property type="evidence" value="ECO:0007669"/>
    <property type="project" value="UniProtKB-UniRule"/>
</dbReference>
<dbReference type="FunFam" id="3.40.50.12760:FF:000004">
    <property type="entry name" value="FtsJ-like methyltransferase"/>
    <property type="match status" value="1"/>
</dbReference>
<dbReference type="PANTHER" id="PTHR16121">
    <property type="entry name" value="CAP-SPECIFIC MRNA (NUCLEOSIDE-2'-O-)-METHYLTRANSFERASE 1-RELATED"/>
    <property type="match status" value="1"/>
</dbReference>
<dbReference type="Gene3D" id="3.40.50.12760">
    <property type="match status" value="1"/>
</dbReference>
<dbReference type="InterPro" id="IPR002877">
    <property type="entry name" value="RNA_MeTrfase_FtsJ_dom"/>
</dbReference>
<gene>
    <name evidence="13" type="primary">CMTR1</name>
    <name evidence="13" type="ORF">BLAG_LOCUS17777</name>
</gene>
<dbReference type="FunFam" id="3.30.470.30:FF:000006">
    <property type="entry name" value="Cap methyltransferase 1"/>
    <property type="match status" value="1"/>
</dbReference>
<dbReference type="InterPro" id="IPR001202">
    <property type="entry name" value="WW_dom"/>
</dbReference>
<feature type="compositionally biased region" description="Low complexity" evidence="10">
    <location>
        <begin position="44"/>
        <end position="60"/>
    </location>
</feature>
<evidence type="ECO:0000313" key="14">
    <source>
        <dbReference type="Proteomes" id="UP000838412"/>
    </source>
</evidence>
<feature type="domain" description="G-patch" evidence="11">
    <location>
        <begin position="62"/>
        <end position="108"/>
    </location>
</feature>
<dbReference type="Pfam" id="PF01585">
    <property type="entry name" value="G-patch"/>
    <property type="match status" value="1"/>
</dbReference>
<accession>A0A8J9ZUA5</accession>
<dbReference type="Gene3D" id="3.30.470.30">
    <property type="entry name" value="DNA ligase/mRNA capping enzyme"/>
    <property type="match status" value="1"/>
</dbReference>
<evidence type="ECO:0000259" key="11">
    <source>
        <dbReference type="PROSITE" id="PS50174"/>
    </source>
</evidence>
<keyword evidence="7 9" id="KW-0506">mRNA capping</keyword>
<evidence type="ECO:0000256" key="3">
    <source>
        <dbReference type="ARBA" id="ARBA00021136"/>
    </source>
</evidence>
<comment type="function">
    <text evidence="9">S-adenosyl-L-methionine-dependent methyltransferase that mediates RNA cap1 2'-O-ribose methylation to the 5'-cap structure of RNAs. Methylates the ribose of the first nucleotide of a m(7)GpppG-capped mRNA to produce m(7)GpppNmp (cap1).</text>
</comment>
<dbReference type="GO" id="GO:0004483">
    <property type="term" value="F:methyltransferase cap1 activity"/>
    <property type="evidence" value="ECO:0007669"/>
    <property type="project" value="UniProtKB-UniRule"/>
</dbReference>
<dbReference type="PROSITE" id="PS50174">
    <property type="entry name" value="G_PATCH"/>
    <property type="match status" value="1"/>
</dbReference>
<proteinExistence type="predicted"/>
<dbReference type="InterPro" id="IPR029063">
    <property type="entry name" value="SAM-dependent_MTases_sf"/>
</dbReference>
<dbReference type="AlphaFoldDB" id="A0A8J9ZUA5"/>
<name>A0A8J9ZUA5_BRALA</name>
<evidence type="ECO:0000256" key="8">
    <source>
        <dbReference type="ARBA" id="ARBA00049042"/>
    </source>
</evidence>
<dbReference type="EMBL" id="OV696689">
    <property type="protein sequence ID" value="CAH1262925.1"/>
    <property type="molecule type" value="Genomic_DNA"/>
</dbReference>
<protein>
    <recommendedName>
        <fullName evidence="3 9">Cap-specific mRNA (nucleoside-2'-O-)-methyltransferase 1</fullName>
        <ecNumber evidence="2 9">2.1.1.57</ecNumber>
    </recommendedName>
    <alternativeName>
        <fullName evidence="9">Cap1 2'O-ribose methyltransferase 1</fullName>
    </alternativeName>
</protein>
<organism evidence="13 14">
    <name type="scientific">Branchiostoma lanceolatum</name>
    <name type="common">Common lancelet</name>
    <name type="synonym">Amphioxus lanceolatum</name>
    <dbReference type="NCBI Taxonomy" id="7740"/>
    <lineage>
        <taxon>Eukaryota</taxon>
        <taxon>Metazoa</taxon>
        <taxon>Chordata</taxon>
        <taxon>Cephalochordata</taxon>
        <taxon>Leptocardii</taxon>
        <taxon>Amphioxiformes</taxon>
        <taxon>Branchiostomatidae</taxon>
        <taxon>Branchiostoma</taxon>
    </lineage>
</organism>
<dbReference type="SMART" id="SM00443">
    <property type="entry name" value="G_patch"/>
    <property type="match status" value="1"/>
</dbReference>
<keyword evidence="9" id="KW-0808">Transferase</keyword>
<keyword evidence="5 9" id="KW-0507">mRNA processing</keyword>
<dbReference type="GO" id="GO:0032259">
    <property type="term" value="P:methylation"/>
    <property type="evidence" value="ECO:0007669"/>
    <property type="project" value="UniProtKB-KW"/>
</dbReference>
<keyword evidence="9" id="KW-0539">Nucleus</keyword>
<dbReference type="InterPro" id="IPR025816">
    <property type="entry name" value="RrmJ-type_MeTrfase"/>
</dbReference>
<dbReference type="SUPFAM" id="SSF53335">
    <property type="entry name" value="S-adenosyl-L-methionine-dependent methyltransferases"/>
    <property type="match status" value="1"/>
</dbReference>
<comment type="function">
    <text evidence="1">S-adenosyl-L-methionine-dependent methyltransferase that mediates mRNA cap1 2'-O-ribose methylation to the 5'-cap structure of mRNAs. Methylates the ribose of the first nucleotide of a m(7)GpppG-capped mRNA and small nuclear RNA (snRNA) to produce m(7)GpppRm (cap1). Displays a preference for cap0 transcripts. Cap1 modification is linked to higher levels of translation. May be involved in the interferon response pathway.</text>
</comment>
<dbReference type="InterPro" id="IPR000467">
    <property type="entry name" value="G_patch_dom"/>
</dbReference>
<dbReference type="OrthoDB" id="10251234at2759"/>
<dbReference type="PROSITE" id="PS51613">
    <property type="entry name" value="SAM_MT_RRMJ"/>
    <property type="match status" value="1"/>
</dbReference>
<reference evidence="13" key="1">
    <citation type="submission" date="2022-01" db="EMBL/GenBank/DDBJ databases">
        <authorList>
            <person name="Braso-Vives M."/>
        </authorList>
    </citation>
    <scope>NUCLEOTIDE SEQUENCE</scope>
</reference>
<dbReference type="GO" id="GO:0005634">
    <property type="term" value="C:nucleus"/>
    <property type="evidence" value="ECO:0007669"/>
    <property type="project" value="UniProtKB-SubCell"/>
</dbReference>
<evidence type="ECO:0000256" key="4">
    <source>
        <dbReference type="ARBA" id="ARBA00022603"/>
    </source>
</evidence>